<feature type="coiled-coil region" evidence="1">
    <location>
        <begin position="158"/>
        <end position="199"/>
    </location>
</feature>
<name>A0A3D3G378_ACIRA</name>
<dbReference type="AlphaFoldDB" id="A0A3D3G378"/>
<comment type="caution">
    <text evidence="3">The sequence shown here is derived from an EMBL/GenBank/DDBJ whole genome shotgun (WGS) entry which is preliminary data.</text>
</comment>
<dbReference type="Proteomes" id="UP000262257">
    <property type="component" value="Unassembled WGS sequence"/>
</dbReference>
<sequence>EQHVAEQEKLEKELAETKKAIQVSYYNEWQNLEYDNQERIKEIEKAFATDPTERDRLLGLQQKAYEEDVGNWLKAQDERVEAENEANQQIILARQNAFAMMNGPLGAMVQMGVEASARASMKPEEYQRWQLGNEQQDGYSQLSDQLYSAQSAIENNQYLEDTERYKQLEQAYEAYLQNKAALSEAYNKQEQELAQSQYQEQLNLWGSVLSNGQNTFAQLTQSLKSSADEQSSAYKAMFAMQQIFTIGSSTLAAYTAYTQAFADPSAMTLPQKFAGGAAVMAALMPAISTISSLSLSGMAHDGIDNIPKEGTWLLDKGERVVDSRTNSDLKNYLNEARNSNSGAKITINNNTGAQVDARQNPDGSIDIDVIERQLAGRLGNPNSTLSKSLKQNTTAARRR</sequence>
<protein>
    <recommendedName>
        <fullName evidence="5">Phage tail tape measure protein</fullName>
    </recommendedName>
</protein>
<evidence type="ECO:0000313" key="3">
    <source>
        <dbReference type="EMBL" id="HCM32479.1"/>
    </source>
</evidence>
<evidence type="ECO:0000256" key="2">
    <source>
        <dbReference type="SAM" id="MobiDB-lite"/>
    </source>
</evidence>
<dbReference type="EMBL" id="DPXL01000185">
    <property type="protein sequence ID" value="HCM32479.1"/>
    <property type="molecule type" value="Genomic_DNA"/>
</dbReference>
<evidence type="ECO:0000256" key="1">
    <source>
        <dbReference type="SAM" id="Coils"/>
    </source>
</evidence>
<accession>A0A3D3G378</accession>
<evidence type="ECO:0000313" key="4">
    <source>
        <dbReference type="Proteomes" id="UP000262257"/>
    </source>
</evidence>
<proteinExistence type="predicted"/>
<reference evidence="3 4" key="1">
    <citation type="journal article" date="2018" name="Nat. Biotechnol.">
        <title>A standardized bacterial taxonomy based on genome phylogeny substantially revises the tree of life.</title>
        <authorList>
            <person name="Parks D.H."/>
            <person name="Chuvochina M."/>
            <person name="Waite D.W."/>
            <person name="Rinke C."/>
            <person name="Skarshewski A."/>
            <person name="Chaumeil P.A."/>
            <person name="Hugenholtz P."/>
        </authorList>
    </citation>
    <scope>NUCLEOTIDE SEQUENCE [LARGE SCALE GENOMIC DNA]</scope>
    <source>
        <strain evidence="3">UBA10045</strain>
    </source>
</reference>
<keyword evidence="1" id="KW-0175">Coiled coil</keyword>
<feature type="non-terminal residue" evidence="3">
    <location>
        <position position="1"/>
    </location>
</feature>
<evidence type="ECO:0008006" key="5">
    <source>
        <dbReference type="Google" id="ProtNLM"/>
    </source>
</evidence>
<gene>
    <name evidence="3" type="ORF">DIC32_14510</name>
</gene>
<feature type="region of interest" description="Disordered" evidence="2">
    <location>
        <begin position="378"/>
        <end position="399"/>
    </location>
</feature>
<organism evidence="3 4">
    <name type="scientific">Acinetobacter radioresistens</name>
    <dbReference type="NCBI Taxonomy" id="40216"/>
    <lineage>
        <taxon>Bacteria</taxon>
        <taxon>Pseudomonadati</taxon>
        <taxon>Pseudomonadota</taxon>
        <taxon>Gammaproteobacteria</taxon>
        <taxon>Moraxellales</taxon>
        <taxon>Moraxellaceae</taxon>
        <taxon>Acinetobacter</taxon>
    </lineage>
</organism>
<feature type="compositionally biased region" description="Polar residues" evidence="2">
    <location>
        <begin position="380"/>
        <end position="399"/>
    </location>
</feature>